<dbReference type="InParanoid" id="Q0F2U7"/>
<dbReference type="HOGENOM" id="CLU_3421053_0_0_0"/>
<evidence type="ECO:0000313" key="2">
    <source>
        <dbReference type="EMBL" id="EAU56194.1"/>
    </source>
</evidence>
<gene>
    <name evidence="2" type="ORF">SPV1_05218</name>
</gene>
<dbReference type="Proteomes" id="UP000005297">
    <property type="component" value="Unassembled WGS sequence"/>
</dbReference>
<evidence type="ECO:0000313" key="3">
    <source>
        <dbReference type="Proteomes" id="UP000005297"/>
    </source>
</evidence>
<name>Q0F2U7_9PROT</name>
<accession>Q0F2U7</accession>
<evidence type="ECO:0000256" key="1">
    <source>
        <dbReference type="SAM" id="MobiDB-lite"/>
    </source>
</evidence>
<sequence>MRGIVTGHMHPASGGATGRPEDDW</sequence>
<proteinExistence type="predicted"/>
<feature type="region of interest" description="Disordered" evidence="1">
    <location>
        <begin position="1"/>
        <end position="24"/>
    </location>
</feature>
<dbReference type="AlphaFoldDB" id="Q0F2U7"/>
<dbReference type="EMBL" id="AATS01000001">
    <property type="protein sequence ID" value="EAU56194.1"/>
    <property type="molecule type" value="Genomic_DNA"/>
</dbReference>
<protein>
    <submittedName>
        <fullName evidence="2">Uncharacterized protein</fullName>
    </submittedName>
</protein>
<organism evidence="2 3">
    <name type="scientific">Mariprofundus ferrooxydans PV-1</name>
    <dbReference type="NCBI Taxonomy" id="314345"/>
    <lineage>
        <taxon>Bacteria</taxon>
        <taxon>Pseudomonadati</taxon>
        <taxon>Pseudomonadota</taxon>
        <taxon>Candidatius Mariprofundia</taxon>
        <taxon>Mariprofundales</taxon>
        <taxon>Mariprofundaceae</taxon>
        <taxon>Mariprofundus</taxon>
    </lineage>
</organism>
<comment type="caution">
    <text evidence="2">The sequence shown here is derived from an EMBL/GenBank/DDBJ whole genome shotgun (WGS) entry which is preliminary data.</text>
</comment>
<reference evidence="2 3" key="1">
    <citation type="submission" date="2006-09" db="EMBL/GenBank/DDBJ databases">
        <authorList>
            <person name="Emerson D."/>
            <person name="Ferriera S."/>
            <person name="Johnson J."/>
            <person name="Kravitz S."/>
            <person name="Halpern A."/>
            <person name="Remington K."/>
            <person name="Beeson K."/>
            <person name="Tran B."/>
            <person name="Rogers Y.-H."/>
            <person name="Friedman R."/>
            <person name="Venter J.C."/>
        </authorList>
    </citation>
    <scope>NUCLEOTIDE SEQUENCE [LARGE SCALE GENOMIC DNA]</scope>
    <source>
        <strain evidence="2 3">PV-1</strain>
    </source>
</reference>
<keyword evidence="3" id="KW-1185">Reference proteome</keyword>